<comment type="subcellular location">
    <subcellularLocation>
        <location evidence="1">Nucleus</location>
    </subcellularLocation>
</comment>
<sequence>MQLLDHHGEINGDNEQTPANDYMPSTPGLRRCLSRPLNQQEQDRLLISTASSSSLPPPEQLGDEQQCSGIFSIVVVLPRPSKLSTRPISASKSGIRDLCTVARALPYTGTNIVELGIKVFRHLVRTMKGLEVDVFSDLRDPEPGDGSLHRGIKLIVIAYFHPPIFPFAMLEVAFLGSDFEYQCIFTQSKNSSSTSAPTPFSIAIDATLQTRSNGFLLPSRAQKENRISRDDRGAGSYSLTVDIRDVGVYVEGRLVGGGGVGSRMDITTPPVPTSSGSSSYPASSYDAFGTFHASPNVEMADSTTSTSGPKTKVFRPFVCDSCGKRFSRSDNLGQHLRVHGRAYGSGSQDGGKYIVSTCGSGGDWSNQGGEWVEWIHSDGEESGTDEEFASRQLEGGIGVGLGMYGPLGMGMGMATSGADGEWAVAAGNTPSGDMSNYGLNVEMCEMEVSGDVREVQGDEEGLVVGPDTVYDSYQGPGPYPQQQVQGAAGGYYASIPQQVRADPKLENHGRLAVHLSIVYGDDGPYVSMSAPSHKQAFDQSALYPPAVMDTGAGAVRRHRSMTPSIMRNGSGDSTGPVRRPGTASGESPAPRGYHPYAHTGYSSAQSSPSVYPVGLPGSGITRRSSSRASSGYGVEEQMRQMMRSDSTGSSSRPGSSLSLHHGSSYGGDIYRTESPAQFSGGITDSPAAYVTDLPQTTYQPTHAATVPAQFDKHGMFMMDQQQQQQYTTQEGYQYAHPQHVSTM</sequence>
<evidence type="ECO:0000313" key="10">
    <source>
        <dbReference type="EMBL" id="KAK0436035.1"/>
    </source>
</evidence>
<dbReference type="SMART" id="SM00355">
    <property type="entry name" value="ZnF_C2H2"/>
    <property type="match status" value="1"/>
</dbReference>
<evidence type="ECO:0000313" key="11">
    <source>
        <dbReference type="Proteomes" id="UP001175226"/>
    </source>
</evidence>
<dbReference type="GO" id="GO:0005634">
    <property type="term" value="C:nucleus"/>
    <property type="evidence" value="ECO:0007669"/>
    <property type="project" value="UniProtKB-SubCell"/>
</dbReference>
<comment type="caution">
    <text evidence="10">The sequence shown here is derived from an EMBL/GenBank/DDBJ whole genome shotgun (WGS) entry which is preliminary data.</text>
</comment>
<evidence type="ECO:0000256" key="4">
    <source>
        <dbReference type="ARBA" id="ARBA00022771"/>
    </source>
</evidence>
<keyword evidence="11" id="KW-1185">Reference proteome</keyword>
<dbReference type="Pfam" id="PF00096">
    <property type="entry name" value="zf-C2H2"/>
    <property type="match status" value="1"/>
</dbReference>
<feature type="compositionally biased region" description="Low complexity" evidence="8">
    <location>
        <begin position="618"/>
        <end position="631"/>
    </location>
</feature>
<evidence type="ECO:0000256" key="1">
    <source>
        <dbReference type="ARBA" id="ARBA00004123"/>
    </source>
</evidence>
<gene>
    <name evidence="10" type="ORF">EV421DRAFT_1908325</name>
</gene>
<protein>
    <recommendedName>
        <fullName evidence="9">C2H2-type domain-containing protein</fullName>
    </recommendedName>
</protein>
<feature type="domain" description="C2H2-type" evidence="9">
    <location>
        <begin position="317"/>
        <end position="339"/>
    </location>
</feature>
<evidence type="ECO:0000256" key="6">
    <source>
        <dbReference type="ARBA" id="ARBA00023242"/>
    </source>
</evidence>
<dbReference type="SUPFAM" id="SSF57667">
    <property type="entry name" value="beta-beta-alpha zinc fingers"/>
    <property type="match status" value="1"/>
</dbReference>
<evidence type="ECO:0000256" key="7">
    <source>
        <dbReference type="PROSITE-ProRule" id="PRU00042"/>
    </source>
</evidence>
<evidence type="ECO:0000256" key="3">
    <source>
        <dbReference type="ARBA" id="ARBA00022737"/>
    </source>
</evidence>
<feature type="compositionally biased region" description="Polar residues" evidence="8">
    <location>
        <begin position="600"/>
        <end position="609"/>
    </location>
</feature>
<keyword evidence="3" id="KW-0677">Repeat</keyword>
<feature type="region of interest" description="Disordered" evidence="8">
    <location>
        <begin position="1"/>
        <end position="31"/>
    </location>
</feature>
<accession>A0AA39J5X0</accession>
<keyword evidence="6" id="KW-0539">Nucleus</keyword>
<feature type="compositionally biased region" description="Low complexity" evidence="8">
    <location>
        <begin position="643"/>
        <end position="668"/>
    </location>
</feature>
<feature type="compositionally biased region" description="Polar residues" evidence="8">
    <location>
        <begin position="561"/>
        <end position="573"/>
    </location>
</feature>
<keyword evidence="4 7" id="KW-0863">Zinc-finger</keyword>
<name>A0AA39J5X0_9AGAR</name>
<dbReference type="Proteomes" id="UP001175226">
    <property type="component" value="Unassembled WGS sequence"/>
</dbReference>
<proteinExistence type="predicted"/>
<dbReference type="AlphaFoldDB" id="A0AA39J5X0"/>
<dbReference type="PROSITE" id="PS00028">
    <property type="entry name" value="ZINC_FINGER_C2H2_1"/>
    <property type="match status" value="1"/>
</dbReference>
<dbReference type="EMBL" id="JAUEPT010000058">
    <property type="protein sequence ID" value="KAK0436035.1"/>
    <property type="molecule type" value="Genomic_DNA"/>
</dbReference>
<evidence type="ECO:0000259" key="9">
    <source>
        <dbReference type="PROSITE" id="PS50157"/>
    </source>
</evidence>
<dbReference type="InterPro" id="IPR013087">
    <property type="entry name" value="Znf_C2H2_type"/>
</dbReference>
<evidence type="ECO:0000256" key="8">
    <source>
        <dbReference type="SAM" id="MobiDB-lite"/>
    </source>
</evidence>
<dbReference type="Gene3D" id="3.30.160.60">
    <property type="entry name" value="Classic Zinc Finger"/>
    <property type="match status" value="1"/>
</dbReference>
<keyword evidence="2" id="KW-0479">Metal-binding</keyword>
<feature type="region of interest" description="Disordered" evidence="8">
    <location>
        <begin position="560"/>
        <end position="679"/>
    </location>
</feature>
<reference evidence="10" key="1">
    <citation type="submission" date="2023-06" db="EMBL/GenBank/DDBJ databases">
        <authorList>
            <consortium name="Lawrence Berkeley National Laboratory"/>
            <person name="Ahrendt S."/>
            <person name="Sahu N."/>
            <person name="Indic B."/>
            <person name="Wong-Bajracharya J."/>
            <person name="Merenyi Z."/>
            <person name="Ke H.-M."/>
            <person name="Monk M."/>
            <person name="Kocsube S."/>
            <person name="Drula E."/>
            <person name="Lipzen A."/>
            <person name="Balint B."/>
            <person name="Henrissat B."/>
            <person name="Andreopoulos B."/>
            <person name="Martin F.M."/>
            <person name="Harder C.B."/>
            <person name="Rigling D."/>
            <person name="Ford K.L."/>
            <person name="Foster G.D."/>
            <person name="Pangilinan J."/>
            <person name="Papanicolaou A."/>
            <person name="Barry K."/>
            <person name="LaButti K."/>
            <person name="Viragh M."/>
            <person name="Koriabine M."/>
            <person name="Yan M."/>
            <person name="Riley R."/>
            <person name="Champramary S."/>
            <person name="Plett K.L."/>
            <person name="Tsai I.J."/>
            <person name="Slot J."/>
            <person name="Sipos G."/>
            <person name="Plett J."/>
            <person name="Nagy L.G."/>
            <person name="Grigoriev I.V."/>
        </authorList>
    </citation>
    <scope>NUCLEOTIDE SEQUENCE</scope>
    <source>
        <strain evidence="10">FPL87.14</strain>
    </source>
</reference>
<feature type="compositionally biased region" description="Basic and acidic residues" evidence="8">
    <location>
        <begin position="1"/>
        <end position="10"/>
    </location>
</feature>
<dbReference type="PROSITE" id="PS50157">
    <property type="entry name" value="ZINC_FINGER_C2H2_2"/>
    <property type="match status" value="1"/>
</dbReference>
<organism evidence="10 11">
    <name type="scientific">Armillaria borealis</name>
    <dbReference type="NCBI Taxonomy" id="47425"/>
    <lineage>
        <taxon>Eukaryota</taxon>
        <taxon>Fungi</taxon>
        <taxon>Dikarya</taxon>
        <taxon>Basidiomycota</taxon>
        <taxon>Agaricomycotina</taxon>
        <taxon>Agaricomycetes</taxon>
        <taxon>Agaricomycetidae</taxon>
        <taxon>Agaricales</taxon>
        <taxon>Marasmiineae</taxon>
        <taxon>Physalacriaceae</taxon>
        <taxon>Armillaria</taxon>
    </lineage>
</organism>
<evidence type="ECO:0000256" key="2">
    <source>
        <dbReference type="ARBA" id="ARBA00022723"/>
    </source>
</evidence>
<dbReference type="InterPro" id="IPR036236">
    <property type="entry name" value="Znf_C2H2_sf"/>
</dbReference>
<keyword evidence="5" id="KW-0862">Zinc</keyword>
<evidence type="ECO:0000256" key="5">
    <source>
        <dbReference type="ARBA" id="ARBA00022833"/>
    </source>
</evidence>
<dbReference type="GO" id="GO:0008270">
    <property type="term" value="F:zinc ion binding"/>
    <property type="evidence" value="ECO:0007669"/>
    <property type="project" value="UniProtKB-KW"/>
</dbReference>
<dbReference type="FunFam" id="3.30.160.60:FF:000145">
    <property type="entry name" value="Zinc finger protein 574"/>
    <property type="match status" value="1"/>
</dbReference>